<sequence length="182" mass="21271">MNLRWKCASCDEWHTGPCLDFGFSEPHYWDKNQEKASRWTNLVPRRLKKPSKTFLDSDYCSIDDESFFVRGLIHLPIIGAADSFCWGVWGSLSRANYEALLKADDEHCNVELPPMFSWLSTQIPGYPETLNLKMWVLIQEPGMRPHFRLERGDHPLCMEYHHGISPSRVKEIMFERLPALEE</sequence>
<dbReference type="Pfam" id="PF09965">
    <property type="entry name" value="DUF2199"/>
    <property type="match status" value="1"/>
</dbReference>
<dbReference type="AlphaFoldDB" id="A0AAU7DQ67"/>
<organism evidence="1">
    <name type="scientific">Telmatobacter sp. DSM 110680</name>
    <dbReference type="NCBI Taxonomy" id="3036704"/>
    <lineage>
        <taxon>Bacteria</taxon>
        <taxon>Pseudomonadati</taxon>
        <taxon>Acidobacteriota</taxon>
        <taxon>Terriglobia</taxon>
        <taxon>Terriglobales</taxon>
        <taxon>Acidobacteriaceae</taxon>
        <taxon>Telmatobacter</taxon>
    </lineage>
</organism>
<accession>A0AAU7DQ67</accession>
<dbReference type="EMBL" id="CP121196">
    <property type="protein sequence ID" value="XBH18916.1"/>
    <property type="molecule type" value="Genomic_DNA"/>
</dbReference>
<proteinExistence type="predicted"/>
<name>A0AAU7DQ67_9BACT</name>
<dbReference type="InterPro" id="IPR018697">
    <property type="entry name" value="DUF2199"/>
</dbReference>
<gene>
    <name evidence="1" type="ORF">P8935_06265</name>
</gene>
<dbReference type="RefSeq" id="WP_348264134.1">
    <property type="nucleotide sequence ID" value="NZ_CP121196.1"/>
</dbReference>
<reference evidence="1" key="1">
    <citation type="submission" date="2023-03" db="EMBL/GenBank/DDBJ databases">
        <title>Edaphobacter sp.</title>
        <authorList>
            <person name="Huber K.J."/>
            <person name="Papendorf J."/>
            <person name="Pilke C."/>
            <person name="Bunk B."/>
            <person name="Sproeer C."/>
            <person name="Pester M."/>
        </authorList>
    </citation>
    <scope>NUCLEOTIDE SEQUENCE</scope>
    <source>
        <strain evidence="1">DSM 110680</strain>
    </source>
</reference>
<evidence type="ECO:0000313" key="1">
    <source>
        <dbReference type="EMBL" id="XBH18916.1"/>
    </source>
</evidence>
<protein>
    <submittedName>
        <fullName evidence="1">DUF2199 domain-containing protein</fullName>
    </submittedName>
</protein>